<sequence length="164" mass="18347">MYGSITPLQQPDTANTIRQLVEQQLTPAPSPPLTPTPAPKSPKKATIKSHSSSDASTLLRSPHTPSRSQGAGSSTGIRFFASPQIHVNVNQEPISMDRDSHLPDGAYWSRRIMANLHFTPSAADKVENAINTYSKAEFVQWFHIKFPHIEETWAEFMWDMHARL</sequence>
<feature type="region of interest" description="Disordered" evidence="1">
    <location>
        <begin position="1"/>
        <end position="76"/>
    </location>
</feature>
<reference evidence="2" key="1">
    <citation type="submission" date="2022-08" db="EMBL/GenBank/DDBJ databases">
        <authorList>
            <consortium name="DOE Joint Genome Institute"/>
            <person name="Min B."/>
            <person name="Riley R."/>
            <person name="Sierra-Patev S."/>
            <person name="Naranjo-Ortiz M."/>
            <person name="Looney B."/>
            <person name="Konkel Z."/>
            <person name="Slot J.C."/>
            <person name="Sakamoto Y."/>
            <person name="Steenwyk J.L."/>
            <person name="Rokas A."/>
            <person name="Carro J."/>
            <person name="Camarero S."/>
            <person name="Ferreira P."/>
            <person name="Molpeceres G."/>
            <person name="Ruiz-Duenas F.J."/>
            <person name="Serrano A."/>
            <person name="Henrissat B."/>
            <person name="Drula E."/>
            <person name="Hughes K.W."/>
            <person name="Mata J.L."/>
            <person name="Ishikawa N.K."/>
            <person name="Vargas-Isla R."/>
            <person name="Ushijima S."/>
            <person name="Smith C.A."/>
            <person name="Ahrendt S."/>
            <person name="Andreopoulos W."/>
            <person name="He G."/>
            <person name="Labutti K."/>
            <person name="Lipzen A."/>
            <person name="Ng V."/>
            <person name="Sandor L."/>
            <person name="Barry K."/>
            <person name="Martinez A.T."/>
            <person name="Xiao Y."/>
            <person name="Gibbons J.G."/>
            <person name="Terashima K."/>
            <person name="Hibbett D.S."/>
            <person name="Grigoriev I.V."/>
        </authorList>
    </citation>
    <scope>NUCLEOTIDE SEQUENCE</scope>
    <source>
        <strain evidence="2">Sp2 HRB7682 ss15</strain>
    </source>
</reference>
<dbReference type="EMBL" id="JANVFS010000047">
    <property type="protein sequence ID" value="KAJ4465973.1"/>
    <property type="molecule type" value="Genomic_DNA"/>
</dbReference>
<evidence type="ECO:0000313" key="2">
    <source>
        <dbReference type="EMBL" id="KAJ4465973.1"/>
    </source>
</evidence>
<dbReference type="AlphaFoldDB" id="A0A9W9DE83"/>
<reference evidence="2" key="2">
    <citation type="journal article" date="2023" name="Proc. Natl. Acad. Sci. U.S.A.">
        <title>A global phylogenomic analysis of the shiitake genus Lentinula.</title>
        <authorList>
            <person name="Sierra-Patev S."/>
            <person name="Min B."/>
            <person name="Naranjo-Ortiz M."/>
            <person name="Looney B."/>
            <person name="Konkel Z."/>
            <person name="Slot J.C."/>
            <person name="Sakamoto Y."/>
            <person name="Steenwyk J.L."/>
            <person name="Rokas A."/>
            <person name="Carro J."/>
            <person name="Camarero S."/>
            <person name="Ferreira P."/>
            <person name="Molpeceres G."/>
            <person name="Ruiz-Duenas F.J."/>
            <person name="Serrano A."/>
            <person name="Henrissat B."/>
            <person name="Drula E."/>
            <person name="Hughes K.W."/>
            <person name="Mata J.L."/>
            <person name="Ishikawa N.K."/>
            <person name="Vargas-Isla R."/>
            <person name="Ushijima S."/>
            <person name="Smith C.A."/>
            <person name="Donoghue J."/>
            <person name="Ahrendt S."/>
            <person name="Andreopoulos W."/>
            <person name="He G."/>
            <person name="LaButti K."/>
            <person name="Lipzen A."/>
            <person name="Ng V."/>
            <person name="Riley R."/>
            <person name="Sandor L."/>
            <person name="Barry K."/>
            <person name="Martinez A.T."/>
            <person name="Xiao Y."/>
            <person name="Gibbons J.G."/>
            <person name="Terashima K."/>
            <person name="Grigoriev I.V."/>
            <person name="Hibbett D."/>
        </authorList>
    </citation>
    <scope>NUCLEOTIDE SEQUENCE</scope>
    <source>
        <strain evidence="2">Sp2 HRB7682 ss15</strain>
    </source>
</reference>
<feature type="compositionally biased region" description="Pro residues" evidence="1">
    <location>
        <begin position="28"/>
        <end position="40"/>
    </location>
</feature>
<evidence type="ECO:0000256" key="1">
    <source>
        <dbReference type="SAM" id="MobiDB-lite"/>
    </source>
</evidence>
<gene>
    <name evidence="2" type="ORF">C8J55DRAFT_493235</name>
</gene>
<proteinExistence type="predicted"/>
<dbReference type="Proteomes" id="UP001150238">
    <property type="component" value="Unassembled WGS sequence"/>
</dbReference>
<organism evidence="2 3">
    <name type="scientific">Lentinula lateritia</name>
    <dbReference type="NCBI Taxonomy" id="40482"/>
    <lineage>
        <taxon>Eukaryota</taxon>
        <taxon>Fungi</taxon>
        <taxon>Dikarya</taxon>
        <taxon>Basidiomycota</taxon>
        <taxon>Agaricomycotina</taxon>
        <taxon>Agaricomycetes</taxon>
        <taxon>Agaricomycetidae</taxon>
        <taxon>Agaricales</taxon>
        <taxon>Marasmiineae</taxon>
        <taxon>Omphalotaceae</taxon>
        <taxon>Lentinula</taxon>
    </lineage>
</organism>
<comment type="caution">
    <text evidence="2">The sequence shown here is derived from an EMBL/GenBank/DDBJ whole genome shotgun (WGS) entry which is preliminary data.</text>
</comment>
<protein>
    <submittedName>
        <fullName evidence="2">Uncharacterized protein</fullName>
    </submittedName>
</protein>
<name>A0A9W9DE83_9AGAR</name>
<evidence type="ECO:0000313" key="3">
    <source>
        <dbReference type="Proteomes" id="UP001150238"/>
    </source>
</evidence>
<feature type="compositionally biased region" description="Polar residues" evidence="1">
    <location>
        <begin position="48"/>
        <end position="76"/>
    </location>
</feature>
<accession>A0A9W9DE83</accession>
<feature type="compositionally biased region" description="Polar residues" evidence="1">
    <location>
        <begin position="1"/>
        <end position="24"/>
    </location>
</feature>